<name>A0ABR9IE48_9PSEU</name>
<reference evidence="3 4" key="1">
    <citation type="submission" date="2020-10" db="EMBL/GenBank/DDBJ databases">
        <title>Sequencing the genomes of 1000 actinobacteria strains.</title>
        <authorList>
            <person name="Klenk H.-P."/>
        </authorList>
    </citation>
    <scope>NUCLEOTIDE SEQUENCE [LARGE SCALE GENOMIC DNA]</scope>
    <source>
        <strain evidence="3 4">DSM 44653</strain>
    </source>
</reference>
<feature type="domain" description="SGNH hydrolase-type esterase" evidence="2">
    <location>
        <begin position="33"/>
        <end position="260"/>
    </location>
</feature>
<sequence>MLRRFFAVTAAVLAASALLTAPAEARSHGGYLALGDSVAFGYRPDAGADYLDADNFRGYAEKYAAVRGLKLANASCPGETTGSLLDVSAPSNGCENAYRLAYPLHVAYPGAQIDYAVQYLKTHRDTRLVTLTIGANDMFRCRDTTPDHCTGATFEAALKQVGANLATILGAVRAQYRGELALVSYYSLDYRDPAQVTQVKAINATLAEVTRHYRGAVADGFTAFRLASLRTGGDPCAAGLLVKLAAGGCDVHPSAAGHRVLAAALAVAVAFR</sequence>
<dbReference type="EMBL" id="JADBEG010000001">
    <property type="protein sequence ID" value="MBE1501467.1"/>
    <property type="molecule type" value="Genomic_DNA"/>
</dbReference>
<feature type="chain" id="PRO_5045874919" evidence="1">
    <location>
        <begin position="26"/>
        <end position="272"/>
    </location>
</feature>
<dbReference type="Gene3D" id="3.40.50.1110">
    <property type="entry name" value="SGNH hydrolase"/>
    <property type="match status" value="1"/>
</dbReference>
<comment type="caution">
    <text evidence="3">The sequence shown here is derived from an EMBL/GenBank/DDBJ whole genome shotgun (WGS) entry which is preliminary data.</text>
</comment>
<evidence type="ECO:0000313" key="3">
    <source>
        <dbReference type="EMBL" id="MBE1501467.1"/>
    </source>
</evidence>
<organism evidence="3 4">
    <name type="scientific">Amycolatopsis lexingtonensis</name>
    <dbReference type="NCBI Taxonomy" id="218822"/>
    <lineage>
        <taxon>Bacteria</taxon>
        <taxon>Bacillati</taxon>
        <taxon>Actinomycetota</taxon>
        <taxon>Actinomycetes</taxon>
        <taxon>Pseudonocardiales</taxon>
        <taxon>Pseudonocardiaceae</taxon>
        <taxon>Amycolatopsis</taxon>
    </lineage>
</organism>
<dbReference type="InterPro" id="IPR036514">
    <property type="entry name" value="SGNH_hydro_sf"/>
</dbReference>
<evidence type="ECO:0000259" key="2">
    <source>
        <dbReference type="Pfam" id="PF13472"/>
    </source>
</evidence>
<proteinExistence type="predicted"/>
<protein>
    <submittedName>
        <fullName evidence="3">Lysophospholipase L1-like esterase</fullName>
    </submittedName>
</protein>
<dbReference type="RefSeq" id="WP_086864889.1">
    <property type="nucleotide sequence ID" value="NZ_JADBEG010000001.1"/>
</dbReference>
<keyword evidence="1" id="KW-0732">Signal</keyword>
<gene>
    <name evidence="3" type="ORF">H4696_008567</name>
</gene>
<feature type="signal peptide" evidence="1">
    <location>
        <begin position="1"/>
        <end position="25"/>
    </location>
</feature>
<dbReference type="InterPro" id="IPR013830">
    <property type="entry name" value="SGNH_hydro"/>
</dbReference>
<dbReference type="Pfam" id="PF13472">
    <property type="entry name" value="Lipase_GDSL_2"/>
    <property type="match status" value="1"/>
</dbReference>
<accession>A0ABR9IE48</accession>
<evidence type="ECO:0000256" key="1">
    <source>
        <dbReference type="SAM" id="SignalP"/>
    </source>
</evidence>
<dbReference type="CDD" id="cd00229">
    <property type="entry name" value="SGNH_hydrolase"/>
    <property type="match status" value="1"/>
</dbReference>
<evidence type="ECO:0000313" key="4">
    <source>
        <dbReference type="Proteomes" id="UP000631670"/>
    </source>
</evidence>
<dbReference type="SUPFAM" id="SSF52266">
    <property type="entry name" value="SGNH hydrolase"/>
    <property type="match status" value="1"/>
</dbReference>
<dbReference type="Proteomes" id="UP000631670">
    <property type="component" value="Unassembled WGS sequence"/>
</dbReference>
<keyword evidence="4" id="KW-1185">Reference proteome</keyword>